<dbReference type="Proteomes" id="UP000245916">
    <property type="component" value="Unassembled WGS sequence"/>
</dbReference>
<keyword evidence="3" id="KW-1185">Reference proteome</keyword>
<protein>
    <recommendedName>
        <fullName evidence="4">MobA/MobL protein domain-containing protein</fullName>
    </recommendedName>
</protein>
<dbReference type="Gene3D" id="3.30.930.30">
    <property type="match status" value="1"/>
</dbReference>
<name>A0A2U2J5E7_9SPHN</name>
<accession>A0A2U2J5E7</accession>
<dbReference type="AlphaFoldDB" id="A0A2U2J5E7"/>
<reference evidence="2 3" key="1">
    <citation type="submission" date="2018-05" db="EMBL/GenBank/DDBJ databases">
        <title>Genome of Sphingosinicella humi QZX222.</title>
        <authorList>
            <person name="Qiao Z."/>
            <person name="Wang G."/>
        </authorList>
    </citation>
    <scope>NUCLEOTIDE SEQUENCE [LARGE SCALE GENOMIC DNA]</scope>
    <source>
        <strain evidence="2 3">QZX222</strain>
    </source>
</reference>
<sequence>MAKASRSPKTKAAKAQSSTPAKARAQAQLRSDNPMDWLFDNPLGPYPNFVFGILKQSYQGFSNTAVEFGGRKLRPVEGHTTDAPPDRPPITAYRHGTVLPEDAPDAFDDIELLLKAFDLAACPHAPALLAYVTLSFPDARRLHHCWEEARAFSVQAFARRRQLPVGLIQHCPGEAGSDNPVHVHLLVGPRRLDGIGFRGYVTDILMDEGQEVLHGEWLNFRKAWNEKT</sequence>
<comment type="caution">
    <text evidence="2">The sequence shown here is derived from an EMBL/GenBank/DDBJ whole genome shotgun (WGS) entry which is preliminary data.</text>
</comment>
<gene>
    <name evidence="2" type="ORF">DF286_11990</name>
</gene>
<feature type="compositionally biased region" description="Basic residues" evidence="1">
    <location>
        <begin position="1"/>
        <end position="12"/>
    </location>
</feature>
<organism evidence="2 3">
    <name type="scientific">Allosphingosinicella humi</name>
    <dbReference type="NCBI Taxonomy" id="2068657"/>
    <lineage>
        <taxon>Bacteria</taxon>
        <taxon>Pseudomonadati</taxon>
        <taxon>Pseudomonadota</taxon>
        <taxon>Alphaproteobacteria</taxon>
        <taxon>Sphingomonadales</taxon>
        <taxon>Sphingomonadaceae</taxon>
        <taxon>Allosphingosinicella</taxon>
    </lineage>
</organism>
<feature type="region of interest" description="Disordered" evidence="1">
    <location>
        <begin position="1"/>
        <end position="27"/>
    </location>
</feature>
<evidence type="ECO:0000313" key="2">
    <source>
        <dbReference type="EMBL" id="PWG03511.1"/>
    </source>
</evidence>
<dbReference type="OrthoDB" id="9017325at2"/>
<dbReference type="RefSeq" id="WP_109271649.1">
    <property type="nucleotide sequence ID" value="NZ_QFFF01000001.1"/>
</dbReference>
<proteinExistence type="predicted"/>
<evidence type="ECO:0008006" key="4">
    <source>
        <dbReference type="Google" id="ProtNLM"/>
    </source>
</evidence>
<evidence type="ECO:0000313" key="3">
    <source>
        <dbReference type="Proteomes" id="UP000245916"/>
    </source>
</evidence>
<evidence type="ECO:0000256" key="1">
    <source>
        <dbReference type="SAM" id="MobiDB-lite"/>
    </source>
</evidence>
<dbReference type="EMBL" id="QFFF01000001">
    <property type="protein sequence ID" value="PWG03511.1"/>
    <property type="molecule type" value="Genomic_DNA"/>
</dbReference>